<dbReference type="CDD" id="cd18687">
    <property type="entry name" value="PIN_VapC-like"/>
    <property type="match status" value="1"/>
</dbReference>
<sequence length="157" mass="17485">MAETVYLETSIFGYLTARPSQNLILVANVGVTREWWSLKRADFRLYASEFVVEEVSKGDPEMASERLKLLKGITLLPATQSATDLAIKFLNQSSLPPDADVDALHIAIASVQRLDYLLTWNCKHIANAQIQKKLAQISGDFGFKLPILCTPYELLGD</sequence>
<reference evidence="1 2" key="1">
    <citation type="submission" date="2020-10" db="EMBL/GenBank/DDBJ databases">
        <authorList>
            <person name="Castelo-Branco R."/>
            <person name="Eusebio N."/>
            <person name="Adriana R."/>
            <person name="Vieira A."/>
            <person name="Brugerolle De Fraissinette N."/>
            <person name="Rezende De Castro R."/>
            <person name="Schneider M.P."/>
            <person name="Vasconcelos V."/>
            <person name="Leao P.N."/>
        </authorList>
    </citation>
    <scope>NUCLEOTIDE SEQUENCE [LARGE SCALE GENOMIC DNA]</scope>
    <source>
        <strain evidence="1 2">LEGE 00031</strain>
    </source>
</reference>
<gene>
    <name evidence="1" type="ORF">IQ217_16190</name>
</gene>
<evidence type="ECO:0000313" key="2">
    <source>
        <dbReference type="Proteomes" id="UP000658720"/>
    </source>
</evidence>
<keyword evidence="2" id="KW-1185">Reference proteome</keyword>
<organism evidence="1 2">
    <name type="scientific">Synechocystis salina LEGE 00031</name>
    <dbReference type="NCBI Taxonomy" id="1828736"/>
    <lineage>
        <taxon>Bacteria</taxon>
        <taxon>Bacillati</taxon>
        <taxon>Cyanobacteriota</taxon>
        <taxon>Cyanophyceae</taxon>
        <taxon>Synechococcales</taxon>
        <taxon>Merismopediaceae</taxon>
        <taxon>Synechocystis</taxon>
    </lineage>
</organism>
<protein>
    <submittedName>
        <fullName evidence="1">Type II toxin-antitoxin system VapC family toxin</fullName>
    </submittedName>
</protein>
<dbReference type="SUPFAM" id="SSF88723">
    <property type="entry name" value="PIN domain-like"/>
    <property type="match status" value="1"/>
</dbReference>
<dbReference type="Proteomes" id="UP000658720">
    <property type="component" value="Unassembled WGS sequence"/>
</dbReference>
<accession>A0ABR9VVG9</accession>
<dbReference type="RefSeq" id="WP_194020739.1">
    <property type="nucleotide sequence ID" value="NZ_JADEVV010000059.1"/>
</dbReference>
<proteinExistence type="predicted"/>
<dbReference type="EMBL" id="JADEVV010000059">
    <property type="protein sequence ID" value="MBE9255347.1"/>
    <property type="molecule type" value="Genomic_DNA"/>
</dbReference>
<evidence type="ECO:0000313" key="1">
    <source>
        <dbReference type="EMBL" id="MBE9255347.1"/>
    </source>
</evidence>
<dbReference type="InterPro" id="IPR029060">
    <property type="entry name" value="PIN-like_dom_sf"/>
</dbReference>
<name>A0ABR9VVG9_9SYNC</name>
<comment type="caution">
    <text evidence="1">The sequence shown here is derived from an EMBL/GenBank/DDBJ whole genome shotgun (WGS) entry which is preliminary data.</text>
</comment>